<feature type="transmembrane region" description="Helical" evidence="1">
    <location>
        <begin position="62"/>
        <end position="83"/>
    </location>
</feature>
<organism evidence="2 3">
    <name type="scientific">Hansschlegelia quercus</name>
    <dbReference type="NCBI Taxonomy" id="2528245"/>
    <lineage>
        <taxon>Bacteria</taxon>
        <taxon>Pseudomonadati</taxon>
        <taxon>Pseudomonadota</taxon>
        <taxon>Alphaproteobacteria</taxon>
        <taxon>Hyphomicrobiales</taxon>
        <taxon>Methylopilaceae</taxon>
        <taxon>Hansschlegelia</taxon>
    </lineage>
</organism>
<sequence length="87" mass="9200">MLVPATVASWPKMPGAALSGDLHRAASMMQWARRAGVLVGALLLMALIGGVATILMRTSPGIHPAWFFVGSGVIYTMLVLLALHRFG</sequence>
<keyword evidence="3" id="KW-1185">Reference proteome</keyword>
<dbReference type="EMBL" id="SIUB01000005">
    <property type="protein sequence ID" value="TBN52397.1"/>
    <property type="molecule type" value="Genomic_DNA"/>
</dbReference>
<dbReference type="Proteomes" id="UP000291613">
    <property type="component" value="Unassembled WGS sequence"/>
</dbReference>
<evidence type="ECO:0000313" key="3">
    <source>
        <dbReference type="Proteomes" id="UP000291613"/>
    </source>
</evidence>
<dbReference type="RefSeq" id="WP_131003632.1">
    <property type="nucleotide sequence ID" value="NZ_JBHSZR010000013.1"/>
</dbReference>
<evidence type="ECO:0000313" key="2">
    <source>
        <dbReference type="EMBL" id="TBN52397.1"/>
    </source>
</evidence>
<reference evidence="2 3" key="1">
    <citation type="submission" date="2019-02" db="EMBL/GenBank/DDBJ databases">
        <title>Hansschlegelia quercus sp. nov., a novel methylotrophic bacterium from buds of oak (Quercus robur L.).</title>
        <authorList>
            <person name="Agafonova N.V."/>
            <person name="Kaparullina E.N."/>
            <person name="Grouzdev D.S."/>
            <person name="Doronina N.V."/>
        </authorList>
    </citation>
    <scope>NUCLEOTIDE SEQUENCE [LARGE SCALE GENOMIC DNA]</scope>
    <source>
        <strain evidence="2 3">Dub</strain>
    </source>
</reference>
<keyword evidence="1" id="KW-0812">Transmembrane</keyword>
<protein>
    <submittedName>
        <fullName evidence="2">Uncharacterized protein</fullName>
    </submittedName>
</protein>
<dbReference type="AlphaFoldDB" id="A0A4Q9GK16"/>
<comment type="caution">
    <text evidence="2">The sequence shown here is derived from an EMBL/GenBank/DDBJ whole genome shotgun (WGS) entry which is preliminary data.</text>
</comment>
<name>A0A4Q9GK16_9HYPH</name>
<feature type="transmembrane region" description="Helical" evidence="1">
    <location>
        <begin position="35"/>
        <end position="56"/>
    </location>
</feature>
<evidence type="ECO:0000256" key="1">
    <source>
        <dbReference type="SAM" id="Phobius"/>
    </source>
</evidence>
<accession>A0A4Q9GK16</accession>
<gene>
    <name evidence="2" type="ORF">EYR15_11175</name>
</gene>
<keyword evidence="1" id="KW-1133">Transmembrane helix</keyword>
<proteinExistence type="predicted"/>
<keyword evidence="1" id="KW-0472">Membrane</keyword>